<gene>
    <name evidence="1" type="ORF">E2C01_012842</name>
</gene>
<evidence type="ECO:0000313" key="2">
    <source>
        <dbReference type="Proteomes" id="UP000324222"/>
    </source>
</evidence>
<protein>
    <submittedName>
        <fullName evidence="1">Uncharacterized protein</fullName>
    </submittedName>
</protein>
<sequence>MKESDGANQEDQTVVGLWASLQPNAAVHLRAVTCIAVPEEYINESTGQASGHGSYTLARCWVSTVLGVETAGEDH</sequence>
<accession>A0A5B7DER5</accession>
<dbReference type="EMBL" id="VSRR010000815">
    <property type="protein sequence ID" value="MPC19911.1"/>
    <property type="molecule type" value="Genomic_DNA"/>
</dbReference>
<dbReference type="Proteomes" id="UP000324222">
    <property type="component" value="Unassembled WGS sequence"/>
</dbReference>
<dbReference type="AlphaFoldDB" id="A0A5B7DER5"/>
<evidence type="ECO:0000313" key="1">
    <source>
        <dbReference type="EMBL" id="MPC19911.1"/>
    </source>
</evidence>
<comment type="caution">
    <text evidence="1">The sequence shown here is derived from an EMBL/GenBank/DDBJ whole genome shotgun (WGS) entry which is preliminary data.</text>
</comment>
<organism evidence="1 2">
    <name type="scientific">Portunus trituberculatus</name>
    <name type="common">Swimming crab</name>
    <name type="synonym">Neptunus trituberculatus</name>
    <dbReference type="NCBI Taxonomy" id="210409"/>
    <lineage>
        <taxon>Eukaryota</taxon>
        <taxon>Metazoa</taxon>
        <taxon>Ecdysozoa</taxon>
        <taxon>Arthropoda</taxon>
        <taxon>Crustacea</taxon>
        <taxon>Multicrustacea</taxon>
        <taxon>Malacostraca</taxon>
        <taxon>Eumalacostraca</taxon>
        <taxon>Eucarida</taxon>
        <taxon>Decapoda</taxon>
        <taxon>Pleocyemata</taxon>
        <taxon>Brachyura</taxon>
        <taxon>Eubrachyura</taxon>
        <taxon>Portunoidea</taxon>
        <taxon>Portunidae</taxon>
        <taxon>Portuninae</taxon>
        <taxon>Portunus</taxon>
    </lineage>
</organism>
<name>A0A5B7DER5_PORTR</name>
<keyword evidence="2" id="KW-1185">Reference proteome</keyword>
<reference evidence="1 2" key="1">
    <citation type="submission" date="2019-05" db="EMBL/GenBank/DDBJ databases">
        <title>Another draft genome of Portunus trituberculatus and its Hox gene families provides insights of decapod evolution.</title>
        <authorList>
            <person name="Jeong J.-H."/>
            <person name="Song I."/>
            <person name="Kim S."/>
            <person name="Choi T."/>
            <person name="Kim D."/>
            <person name="Ryu S."/>
            <person name="Kim W."/>
        </authorList>
    </citation>
    <scope>NUCLEOTIDE SEQUENCE [LARGE SCALE GENOMIC DNA]</scope>
    <source>
        <tissue evidence="1">Muscle</tissue>
    </source>
</reference>
<proteinExistence type="predicted"/>